<protein>
    <submittedName>
        <fullName evidence="2">Uncharacterized protein</fullName>
    </submittedName>
</protein>
<name>A0ABR1K7L1_9AGAR</name>
<accession>A0ABR1K7L1</accession>
<evidence type="ECO:0000256" key="1">
    <source>
        <dbReference type="SAM" id="MobiDB-lite"/>
    </source>
</evidence>
<gene>
    <name evidence="2" type="ORF">VKT23_000802</name>
</gene>
<feature type="compositionally biased region" description="Polar residues" evidence="1">
    <location>
        <begin position="146"/>
        <end position="155"/>
    </location>
</feature>
<feature type="region of interest" description="Disordered" evidence="1">
    <location>
        <begin position="100"/>
        <end position="164"/>
    </location>
</feature>
<keyword evidence="3" id="KW-1185">Reference proteome</keyword>
<dbReference type="EMBL" id="JBANRG010000001">
    <property type="protein sequence ID" value="KAK7472690.1"/>
    <property type="molecule type" value="Genomic_DNA"/>
</dbReference>
<evidence type="ECO:0000313" key="3">
    <source>
        <dbReference type="Proteomes" id="UP001498398"/>
    </source>
</evidence>
<proteinExistence type="predicted"/>
<organism evidence="2 3">
    <name type="scientific">Marasmiellus scandens</name>
    <dbReference type="NCBI Taxonomy" id="2682957"/>
    <lineage>
        <taxon>Eukaryota</taxon>
        <taxon>Fungi</taxon>
        <taxon>Dikarya</taxon>
        <taxon>Basidiomycota</taxon>
        <taxon>Agaricomycotina</taxon>
        <taxon>Agaricomycetes</taxon>
        <taxon>Agaricomycetidae</taxon>
        <taxon>Agaricales</taxon>
        <taxon>Marasmiineae</taxon>
        <taxon>Omphalotaceae</taxon>
        <taxon>Marasmiellus</taxon>
    </lineage>
</organism>
<sequence length="289" mass="32441">MTIAVSPALLLGLSARLLMEYLSRSDEYGLRDFFMTGLWQGVLWYTLKTYDLSIPAALLIAAKLFVEYSFNPDVLKAAATLFGVILAAVGTDFLSNIFNPPSEKRRKSHSSSNGHAHHSRSRSSRHAERTTHSSSRRRPPRRTTSDITSVDSNSDLIGPHGSMSPLEREVAALRARASLADSERRRFKEEKKWALAQGNKELASQMSWQVKRYSALMKSFHREADTKLLEASRPRLQTVVEETIPIASSSNEHRSKSTRVEGTVKRDHPTINVDIEPSQIKSAIRVNVR</sequence>
<comment type="caution">
    <text evidence="2">The sequence shown here is derived from an EMBL/GenBank/DDBJ whole genome shotgun (WGS) entry which is preliminary data.</text>
</comment>
<evidence type="ECO:0000313" key="2">
    <source>
        <dbReference type="EMBL" id="KAK7472690.1"/>
    </source>
</evidence>
<dbReference type="Proteomes" id="UP001498398">
    <property type="component" value="Unassembled WGS sequence"/>
</dbReference>
<feature type="compositionally biased region" description="Basic residues" evidence="1">
    <location>
        <begin position="104"/>
        <end position="124"/>
    </location>
</feature>
<reference evidence="2 3" key="1">
    <citation type="submission" date="2024-01" db="EMBL/GenBank/DDBJ databases">
        <title>A draft genome for the cacao thread blight pathogen Marasmiellus scandens.</title>
        <authorList>
            <person name="Baruah I.K."/>
            <person name="Leung J."/>
            <person name="Bukari Y."/>
            <person name="Amoako-Attah I."/>
            <person name="Meinhardt L.W."/>
            <person name="Bailey B.A."/>
            <person name="Cohen S.P."/>
        </authorList>
    </citation>
    <scope>NUCLEOTIDE SEQUENCE [LARGE SCALE GENOMIC DNA]</scope>
    <source>
        <strain evidence="2 3">GH-19</strain>
    </source>
</reference>